<sequence length="78" mass="8121">MEKAAGEAVDFAGSTVVHINAGVAVHVLTQILGKRRGHGKYPSQRPHKIPFVMLGTAWCGTDGSASTGEAPAQLRKPG</sequence>
<evidence type="ECO:0000256" key="2">
    <source>
        <dbReference type="ARBA" id="ARBA00022692"/>
    </source>
</evidence>
<dbReference type="Gene3D" id="1.10.3430.10">
    <property type="entry name" value="Ammonium transporter AmtB like domains"/>
    <property type="match status" value="1"/>
</dbReference>
<organism evidence="6 7">
    <name type="scientific">Paeniglutamicibacter antarcticus</name>
    <dbReference type="NCBI Taxonomy" id="494023"/>
    <lineage>
        <taxon>Bacteria</taxon>
        <taxon>Bacillati</taxon>
        <taxon>Actinomycetota</taxon>
        <taxon>Actinomycetes</taxon>
        <taxon>Micrococcales</taxon>
        <taxon>Micrococcaceae</taxon>
        <taxon>Paeniglutamicibacter</taxon>
    </lineage>
</organism>
<dbReference type="Proteomes" id="UP001501257">
    <property type="component" value="Unassembled WGS sequence"/>
</dbReference>
<accession>A0ABP9TKZ3</accession>
<name>A0ABP9TKZ3_9MICC</name>
<keyword evidence="3" id="KW-1133">Transmembrane helix</keyword>
<proteinExistence type="predicted"/>
<evidence type="ECO:0000259" key="5">
    <source>
        <dbReference type="Pfam" id="PF00909"/>
    </source>
</evidence>
<comment type="subcellular location">
    <subcellularLocation>
        <location evidence="1">Membrane</location>
        <topology evidence="1">Multi-pass membrane protein</topology>
    </subcellularLocation>
</comment>
<keyword evidence="4" id="KW-0472">Membrane</keyword>
<reference evidence="7" key="1">
    <citation type="journal article" date="2019" name="Int. J. Syst. Evol. Microbiol.">
        <title>The Global Catalogue of Microorganisms (GCM) 10K type strain sequencing project: providing services to taxonomists for standard genome sequencing and annotation.</title>
        <authorList>
            <consortium name="The Broad Institute Genomics Platform"/>
            <consortium name="The Broad Institute Genome Sequencing Center for Infectious Disease"/>
            <person name="Wu L."/>
            <person name="Ma J."/>
        </authorList>
    </citation>
    <scope>NUCLEOTIDE SEQUENCE [LARGE SCALE GENOMIC DNA]</scope>
    <source>
        <strain evidence="7">JCM 18952</strain>
    </source>
</reference>
<dbReference type="InterPro" id="IPR024041">
    <property type="entry name" value="NH4_transpt_AmtB-like_dom"/>
</dbReference>
<dbReference type="EMBL" id="BAABLK010000020">
    <property type="protein sequence ID" value="GAA5226392.1"/>
    <property type="molecule type" value="Genomic_DNA"/>
</dbReference>
<evidence type="ECO:0000313" key="7">
    <source>
        <dbReference type="Proteomes" id="UP001501257"/>
    </source>
</evidence>
<evidence type="ECO:0000313" key="6">
    <source>
        <dbReference type="EMBL" id="GAA5226392.1"/>
    </source>
</evidence>
<evidence type="ECO:0000256" key="3">
    <source>
        <dbReference type="ARBA" id="ARBA00022989"/>
    </source>
</evidence>
<dbReference type="InterPro" id="IPR029020">
    <property type="entry name" value="Ammonium/urea_transptr"/>
</dbReference>
<feature type="domain" description="Ammonium transporter AmtB-like" evidence="5">
    <location>
        <begin position="6"/>
        <end position="57"/>
    </location>
</feature>
<gene>
    <name evidence="6" type="ORF">GCM10025778_09230</name>
</gene>
<keyword evidence="2" id="KW-0812">Transmembrane</keyword>
<evidence type="ECO:0000256" key="4">
    <source>
        <dbReference type="ARBA" id="ARBA00023136"/>
    </source>
</evidence>
<comment type="caution">
    <text evidence="6">The sequence shown here is derived from an EMBL/GenBank/DDBJ whole genome shotgun (WGS) entry which is preliminary data.</text>
</comment>
<dbReference type="SUPFAM" id="SSF111352">
    <property type="entry name" value="Ammonium transporter"/>
    <property type="match status" value="1"/>
</dbReference>
<dbReference type="Pfam" id="PF00909">
    <property type="entry name" value="Ammonium_transp"/>
    <property type="match status" value="1"/>
</dbReference>
<evidence type="ECO:0000256" key="1">
    <source>
        <dbReference type="ARBA" id="ARBA00004141"/>
    </source>
</evidence>
<keyword evidence="7" id="KW-1185">Reference proteome</keyword>
<protein>
    <recommendedName>
        <fullName evidence="5">Ammonium transporter AmtB-like domain-containing protein</fullName>
    </recommendedName>
</protein>